<dbReference type="AlphaFoldDB" id="A0AAN8WHA0"/>
<evidence type="ECO:0000256" key="1">
    <source>
        <dbReference type="SAM" id="MobiDB-lite"/>
    </source>
</evidence>
<protein>
    <submittedName>
        <fullName evidence="3">Uncharacterized protein</fullName>
    </submittedName>
</protein>
<organism evidence="3 4">
    <name type="scientific">Halocaridina rubra</name>
    <name type="common">Hawaiian red shrimp</name>
    <dbReference type="NCBI Taxonomy" id="373956"/>
    <lineage>
        <taxon>Eukaryota</taxon>
        <taxon>Metazoa</taxon>
        <taxon>Ecdysozoa</taxon>
        <taxon>Arthropoda</taxon>
        <taxon>Crustacea</taxon>
        <taxon>Multicrustacea</taxon>
        <taxon>Malacostraca</taxon>
        <taxon>Eumalacostraca</taxon>
        <taxon>Eucarida</taxon>
        <taxon>Decapoda</taxon>
        <taxon>Pleocyemata</taxon>
        <taxon>Caridea</taxon>
        <taxon>Atyoidea</taxon>
        <taxon>Atyidae</taxon>
        <taxon>Halocaridina</taxon>
    </lineage>
</organism>
<reference evidence="3 4" key="1">
    <citation type="submission" date="2023-11" db="EMBL/GenBank/DDBJ databases">
        <title>Halocaridina rubra genome assembly.</title>
        <authorList>
            <person name="Smith C."/>
        </authorList>
    </citation>
    <scope>NUCLEOTIDE SEQUENCE [LARGE SCALE GENOMIC DNA]</scope>
    <source>
        <strain evidence="3">EP-1</strain>
        <tissue evidence="3">Whole</tissue>
    </source>
</reference>
<feature type="transmembrane region" description="Helical" evidence="2">
    <location>
        <begin position="6"/>
        <end position="24"/>
    </location>
</feature>
<evidence type="ECO:0000313" key="3">
    <source>
        <dbReference type="EMBL" id="KAK7040647.1"/>
    </source>
</evidence>
<keyword evidence="2" id="KW-0472">Membrane</keyword>
<accession>A0AAN8WHA0</accession>
<name>A0AAN8WHA0_HALRR</name>
<comment type="caution">
    <text evidence="3">The sequence shown here is derived from an EMBL/GenBank/DDBJ whole genome shotgun (WGS) entry which is preliminary data.</text>
</comment>
<feature type="non-terminal residue" evidence="3">
    <location>
        <position position="1"/>
    </location>
</feature>
<sequence length="63" mass="6281">SMAGLAIGMLIVGGLVGAVVCMILRKHNATSSGLPRVSMAKKSSEMPGGSVYLGGDMSGNSDI</sequence>
<keyword evidence="4" id="KW-1185">Reference proteome</keyword>
<gene>
    <name evidence="3" type="ORF">SK128_022608</name>
</gene>
<dbReference type="Proteomes" id="UP001381693">
    <property type="component" value="Unassembled WGS sequence"/>
</dbReference>
<evidence type="ECO:0000313" key="4">
    <source>
        <dbReference type="Proteomes" id="UP001381693"/>
    </source>
</evidence>
<evidence type="ECO:0000256" key="2">
    <source>
        <dbReference type="SAM" id="Phobius"/>
    </source>
</evidence>
<dbReference type="EMBL" id="JAXCGZ010021953">
    <property type="protein sequence ID" value="KAK7040647.1"/>
    <property type="molecule type" value="Genomic_DNA"/>
</dbReference>
<feature type="region of interest" description="Disordered" evidence="1">
    <location>
        <begin position="34"/>
        <end position="63"/>
    </location>
</feature>
<keyword evidence="2" id="KW-1133">Transmembrane helix</keyword>
<keyword evidence="2" id="KW-0812">Transmembrane</keyword>
<proteinExistence type="predicted"/>